<dbReference type="InterPro" id="IPR002514">
    <property type="entry name" value="Transposase_8"/>
</dbReference>
<dbReference type="EMBL" id="JAMTCK010000043">
    <property type="protein sequence ID" value="MCP2170502.1"/>
    <property type="molecule type" value="Genomic_DNA"/>
</dbReference>
<keyword evidence="3" id="KW-1185">Reference proteome</keyword>
<dbReference type="GO" id="GO:0006313">
    <property type="term" value="P:DNA transposition"/>
    <property type="evidence" value="ECO:0007669"/>
    <property type="project" value="InterPro"/>
</dbReference>
<dbReference type="InterPro" id="IPR010921">
    <property type="entry name" value="Trp_repressor/repl_initiator"/>
</dbReference>
<name>A0AAE3GKN1_9PSEU</name>
<organism evidence="1 3">
    <name type="scientific">Goodfellowiella coeruleoviolacea</name>
    <dbReference type="NCBI Taxonomy" id="334858"/>
    <lineage>
        <taxon>Bacteria</taxon>
        <taxon>Bacillati</taxon>
        <taxon>Actinomycetota</taxon>
        <taxon>Actinomycetes</taxon>
        <taxon>Pseudonocardiales</taxon>
        <taxon>Pseudonocardiaceae</taxon>
        <taxon>Goodfellowiella</taxon>
    </lineage>
</organism>
<comment type="caution">
    <text evidence="1">The sequence shown here is derived from an EMBL/GenBank/DDBJ whole genome shotgun (WGS) entry which is preliminary data.</text>
</comment>
<evidence type="ECO:0000313" key="1">
    <source>
        <dbReference type="EMBL" id="MCP2169981.1"/>
    </source>
</evidence>
<sequence length="43" mass="4851">MDSTPRSFSFEFKLDVVRRFVDGEATAAELAHEHDLSSPDLVK</sequence>
<gene>
    <name evidence="1" type="ORF">LX83_006869</name>
    <name evidence="2" type="ORF">LX83_007393</name>
</gene>
<accession>A0AAE3GKN1</accession>
<evidence type="ECO:0000313" key="2">
    <source>
        <dbReference type="EMBL" id="MCP2170502.1"/>
    </source>
</evidence>
<proteinExistence type="predicted"/>
<reference evidence="1" key="1">
    <citation type="submission" date="2022-06" db="EMBL/GenBank/DDBJ databases">
        <title>Genomic Encyclopedia of Archaeal and Bacterial Type Strains, Phase II (KMG-II): from individual species to whole genera.</title>
        <authorList>
            <person name="Goeker M."/>
        </authorList>
    </citation>
    <scope>NUCLEOTIDE SEQUENCE</scope>
    <source>
        <strain evidence="1">DSM 43935</strain>
    </source>
</reference>
<dbReference type="GO" id="GO:0043565">
    <property type="term" value="F:sequence-specific DNA binding"/>
    <property type="evidence" value="ECO:0007669"/>
    <property type="project" value="InterPro"/>
</dbReference>
<dbReference type="EMBL" id="JAMTCK010000023">
    <property type="protein sequence ID" value="MCP2169981.1"/>
    <property type="molecule type" value="Genomic_DNA"/>
</dbReference>
<dbReference type="AlphaFoldDB" id="A0AAE3GKN1"/>
<protein>
    <submittedName>
        <fullName evidence="1">Transposase</fullName>
    </submittedName>
</protein>
<dbReference type="Pfam" id="PF01527">
    <property type="entry name" value="HTH_Tnp_1"/>
    <property type="match status" value="1"/>
</dbReference>
<feature type="non-terminal residue" evidence="1">
    <location>
        <position position="43"/>
    </location>
</feature>
<evidence type="ECO:0000313" key="3">
    <source>
        <dbReference type="Proteomes" id="UP001206128"/>
    </source>
</evidence>
<dbReference type="GO" id="GO:0004803">
    <property type="term" value="F:transposase activity"/>
    <property type="evidence" value="ECO:0007669"/>
    <property type="project" value="InterPro"/>
</dbReference>
<dbReference type="Proteomes" id="UP001206128">
    <property type="component" value="Unassembled WGS sequence"/>
</dbReference>
<dbReference type="SUPFAM" id="SSF48295">
    <property type="entry name" value="TrpR-like"/>
    <property type="match status" value="1"/>
</dbReference>